<evidence type="ECO:0008006" key="3">
    <source>
        <dbReference type="Google" id="ProtNLM"/>
    </source>
</evidence>
<dbReference type="EMBL" id="JBHSKS010000012">
    <property type="protein sequence ID" value="MFC5192938.1"/>
    <property type="molecule type" value="Genomic_DNA"/>
</dbReference>
<evidence type="ECO:0000313" key="2">
    <source>
        <dbReference type="Proteomes" id="UP001596163"/>
    </source>
</evidence>
<accession>A0ABW0BY98</accession>
<dbReference type="RefSeq" id="WP_377916429.1">
    <property type="nucleotide sequence ID" value="NZ_JBHSKS010000012.1"/>
</dbReference>
<sequence length="518" mass="59268">MNLLLTSCVDEPEAPKVNLEESGQIQQVKSWFETNKSKLRLPKKGNNLRTDSQELILPFFEKEPDWDKFHHYYFPDGREVFEVSLSNATKYFPASIIENFPNENPEDYMVQNIMFVKHPTENRFDPLIARYYPSDEYSKNHQKNIAYKQIDQYWSGRLDIFTYDEHHFIGFLIEDGEIINTLSYGKQAEANGRISGDCQTVIKEVVWATNEPGSEEDDPYGYVVTYHSILIAQTTCSGSGSYTPTGGTQVINGEPYYSFGATDPGINCGGYCEYIVPVVSRPSSIILNLLTNPCASDIFKQLKKNSLLKSSIGNLNSMNNIIQLLDSANNFEFFIKNVDFTSPQYNPSANAITRARPVFNETTGKYEVTIEINNDYLNSATKLSIARTMLHEMVHAYLVYSFKTGIDGTFNSSLQQYSLNGGNDLDFFHHNWMAKYIDAIGYSLAEWNRRFGNSIINDRNYYDEIAWGGLSARAFQNGQLVWFEAFESKFPDQYKRTEVHQKIENENKGYYDSKGKPC</sequence>
<proteinExistence type="predicted"/>
<evidence type="ECO:0000313" key="1">
    <source>
        <dbReference type="EMBL" id="MFC5192938.1"/>
    </source>
</evidence>
<reference evidence="2" key="1">
    <citation type="journal article" date="2019" name="Int. J. Syst. Evol. Microbiol.">
        <title>The Global Catalogue of Microorganisms (GCM) 10K type strain sequencing project: providing services to taxonomists for standard genome sequencing and annotation.</title>
        <authorList>
            <consortium name="The Broad Institute Genomics Platform"/>
            <consortium name="The Broad Institute Genome Sequencing Center for Infectious Disease"/>
            <person name="Wu L."/>
            <person name="Ma J."/>
        </authorList>
    </citation>
    <scope>NUCLEOTIDE SEQUENCE [LARGE SCALE GENOMIC DNA]</scope>
    <source>
        <strain evidence="2">CGMCC 1.7030</strain>
    </source>
</reference>
<name>A0ABW0BY98_9BACT</name>
<protein>
    <recommendedName>
        <fullName evidence="3">SprT-like family protein</fullName>
    </recommendedName>
</protein>
<gene>
    <name evidence="1" type="ORF">ACFPIK_14270</name>
</gene>
<comment type="caution">
    <text evidence="1">The sequence shown here is derived from an EMBL/GenBank/DDBJ whole genome shotgun (WGS) entry which is preliminary data.</text>
</comment>
<organism evidence="1 2">
    <name type="scientific">Algoriphagus aquatilis</name>
    <dbReference type="NCBI Taxonomy" id="490186"/>
    <lineage>
        <taxon>Bacteria</taxon>
        <taxon>Pseudomonadati</taxon>
        <taxon>Bacteroidota</taxon>
        <taxon>Cytophagia</taxon>
        <taxon>Cytophagales</taxon>
        <taxon>Cyclobacteriaceae</taxon>
        <taxon>Algoriphagus</taxon>
    </lineage>
</organism>
<keyword evidence="2" id="KW-1185">Reference proteome</keyword>
<dbReference type="Proteomes" id="UP001596163">
    <property type="component" value="Unassembled WGS sequence"/>
</dbReference>